<proteinExistence type="predicted"/>
<keyword evidence="4" id="KW-1185">Reference proteome</keyword>
<dbReference type="Pfam" id="PF07670">
    <property type="entry name" value="Gate"/>
    <property type="match status" value="1"/>
</dbReference>
<feature type="transmembrane region" description="Helical" evidence="1">
    <location>
        <begin position="244"/>
        <end position="263"/>
    </location>
</feature>
<evidence type="ECO:0000256" key="1">
    <source>
        <dbReference type="SAM" id="Phobius"/>
    </source>
</evidence>
<evidence type="ECO:0000313" key="4">
    <source>
        <dbReference type="Proteomes" id="UP000640335"/>
    </source>
</evidence>
<accession>A0ABR8Q6G0</accession>
<feature type="domain" description="Nucleoside transporter/FeoB GTPase Gate" evidence="2">
    <location>
        <begin position="138"/>
        <end position="236"/>
    </location>
</feature>
<reference evidence="3 4" key="1">
    <citation type="submission" date="2020-08" db="EMBL/GenBank/DDBJ databases">
        <title>A Genomic Blueprint of the Chicken Gut Microbiome.</title>
        <authorList>
            <person name="Gilroy R."/>
            <person name="Ravi A."/>
            <person name="Getino M."/>
            <person name="Pursley I."/>
            <person name="Horton D.L."/>
            <person name="Alikhan N.-F."/>
            <person name="Baker D."/>
            <person name="Gharbi K."/>
            <person name="Hall N."/>
            <person name="Watson M."/>
            <person name="Adriaenssens E.M."/>
            <person name="Foster-Nyarko E."/>
            <person name="Jarju S."/>
            <person name="Secka A."/>
            <person name="Antonio M."/>
            <person name="Oren A."/>
            <person name="Chaudhuri R."/>
            <person name="La Ragione R.M."/>
            <person name="Hildebrand F."/>
            <person name="Pallen M.J."/>
        </authorList>
    </citation>
    <scope>NUCLEOTIDE SEQUENCE [LARGE SCALE GENOMIC DNA]</scope>
    <source>
        <strain evidence="3 4">Sa3CUN1</strain>
    </source>
</reference>
<evidence type="ECO:0000259" key="2">
    <source>
        <dbReference type="Pfam" id="PF07670"/>
    </source>
</evidence>
<feature type="transmembrane region" description="Helical" evidence="1">
    <location>
        <begin position="431"/>
        <end position="452"/>
    </location>
</feature>
<evidence type="ECO:0000313" key="3">
    <source>
        <dbReference type="EMBL" id="MBD7916024.1"/>
    </source>
</evidence>
<name>A0ABR8Q6G0_9CLOT</name>
<feature type="transmembrane region" description="Helical" evidence="1">
    <location>
        <begin position="55"/>
        <end position="78"/>
    </location>
</feature>
<keyword evidence="1" id="KW-1133">Transmembrane helix</keyword>
<feature type="transmembrane region" description="Helical" evidence="1">
    <location>
        <begin position="98"/>
        <end position="118"/>
    </location>
</feature>
<protein>
    <submittedName>
        <fullName evidence="3">YjiH family protein</fullName>
    </submittedName>
</protein>
<feature type="transmembrane region" description="Helical" evidence="1">
    <location>
        <begin position="213"/>
        <end position="232"/>
    </location>
</feature>
<feature type="transmembrane region" description="Helical" evidence="1">
    <location>
        <begin position="15"/>
        <end position="35"/>
    </location>
</feature>
<dbReference type="Proteomes" id="UP000640335">
    <property type="component" value="Unassembled WGS sequence"/>
</dbReference>
<organism evidence="3 4">
    <name type="scientific">Clostridium gallinarum</name>
    <dbReference type="NCBI Taxonomy" id="2762246"/>
    <lineage>
        <taxon>Bacteria</taxon>
        <taxon>Bacillati</taxon>
        <taxon>Bacillota</taxon>
        <taxon>Clostridia</taxon>
        <taxon>Eubacteriales</taxon>
        <taxon>Clostridiaceae</taxon>
        <taxon>Clostridium</taxon>
    </lineage>
</organism>
<feature type="transmembrane region" description="Helical" evidence="1">
    <location>
        <begin position="138"/>
        <end position="166"/>
    </location>
</feature>
<feature type="transmembrane region" description="Helical" evidence="1">
    <location>
        <begin position="366"/>
        <end position="386"/>
    </location>
</feature>
<dbReference type="InterPro" id="IPR011642">
    <property type="entry name" value="Gate_dom"/>
</dbReference>
<feature type="transmembrane region" description="Helical" evidence="1">
    <location>
        <begin position="322"/>
        <end position="346"/>
    </location>
</feature>
<dbReference type="EMBL" id="JACSQZ010000056">
    <property type="protein sequence ID" value="MBD7916024.1"/>
    <property type="molecule type" value="Genomic_DNA"/>
</dbReference>
<gene>
    <name evidence="3" type="ORF">H9660_12795</name>
</gene>
<keyword evidence="1" id="KW-0472">Membrane</keyword>
<dbReference type="RefSeq" id="WP_191750774.1">
    <property type="nucleotide sequence ID" value="NZ_JACSQZ010000056.1"/>
</dbReference>
<comment type="caution">
    <text evidence="3">The sequence shown here is derived from an EMBL/GenBank/DDBJ whole genome shotgun (WGS) entry which is preliminary data.</text>
</comment>
<keyword evidence="1" id="KW-0812">Transmembrane</keyword>
<feature type="transmembrane region" description="Helical" evidence="1">
    <location>
        <begin position="398"/>
        <end position="419"/>
    </location>
</feature>
<sequence>MKKTTRDKVTLKDSLTFIIPSLLGIIIFMIPIKFNNEITIPVALMSKFLANALDGYLTAIITLFICISAILCIITKVFKPKFIIENEFLNTLFNIKPIWFIIRILGAIFCIFALFNIGPKAIINPATGTFVLNDLLTILFTIFFFAGLLLPLLLNFGLLEFFGVILTKFMRPVFTLPGRSSIDCITSWLGDGTLGIVLTNKQYEEGFYSKREAAIISTTFSAVSITFSLIVIDTVGLSNLFVPFYLTVTLSGIVAAIIVPRIYPLKNIPNTYYNNKEKKDDETIPSGYNSFSFGYKKAINKAKKNPGYKAFIIDGIKNVFDMWLGVLPVVMGLATIALIIAEYTSVFQILGLPFIPYLKLLQVPEAIAASQTLVVGFADMLLPSVLAANTITSDMTKFIVACTSVSQLIYMSEVGGVLLGSKIPVSLKQLLIIFIERTIITLPVIVLVANLIF</sequence>